<sequence>MLPDSTVKDPKKPRKKKKVREHVSDEVVNTSLKKVRKKSDSSAHKKPPKKKVKKKADIDAEGSDMDLEKELHPISYYIKDRREMVRQMFGSLKKSKIESMLPEILKKYAVAEVEEFCCDQIEVMSKKRILGLIEGREADDISSSGTEDNSEDDVIVTLEKVQVDVDPPDSTVGSVDIPNIEEELERMKPQSLAVAMGSHHSSINKQKLEILELEMRARAIKRMLQSQQPETLSEDESNTQVVENDKPTEQTQSWAGGTHLLHLYWCIRGAVEMMG</sequence>
<feature type="region of interest" description="Disordered" evidence="1">
    <location>
        <begin position="1"/>
        <end position="60"/>
    </location>
</feature>
<dbReference type="InterPro" id="IPR038991">
    <property type="entry name" value="CAAP1"/>
</dbReference>
<dbReference type="EMBL" id="VXIV02001645">
    <property type="protein sequence ID" value="KAF6030994.1"/>
    <property type="molecule type" value="Genomic_DNA"/>
</dbReference>
<protein>
    <submittedName>
        <fullName evidence="2">CAAP1</fullName>
    </submittedName>
</protein>
<feature type="region of interest" description="Disordered" evidence="1">
    <location>
        <begin position="224"/>
        <end position="253"/>
    </location>
</feature>
<dbReference type="Proteomes" id="UP000593567">
    <property type="component" value="Unassembled WGS sequence"/>
</dbReference>
<dbReference type="GO" id="GO:0042981">
    <property type="term" value="P:regulation of apoptotic process"/>
    <property type="evidence" value="ECO:0007669"/>
    <property type="project" value="InterPro"/>
</dbReference>
<feature type="compositionally biased region" description="Basic residues" evidence="1">
    <location>
        <begin position="11"/>
        <end position="20"/>
    </location>
</feature>
<proteinExistence type="predicted"/>
<feature type="compositionally biased region" description="Basic residues" evidence="1">
    <location>
        <begin position="44"/>
        <end position="54"/>
    </location>
</feature>
<gene>
    <name evidence="2" type="ORF">EB796_010693</name>
</gene>
<dbReference type="PANTHER" id="PTHR14740:SF3">
    <property type="entry name" value="CASPASE ACTIVITY AND APOPTOSIS INHIBITOR 1"/>
    <property type="match status" value="1"/>
</dbReference>
<dbReference type="Pfam" id="PF15335">
    <property type="entry name" value="CAAP1"/>
    <property type="match status" value="1"/>
</dbReference>
<dbReference type="OrthoDB" id="10064012at2759"/>
<accession>A0A7J7JZ55</accession>
<name>A0A7J7JZ55_BUGNE</name>
<comment type="caution">
    <text evidence="2">The sequence shown here is derived from an EMBL/GenBank/DDBJ whole genome shotgun (WGS) entry which is preliminary data.</text>
</comment>
<reference evidence="2" key="1">
    <citation type="submission" date="2020-06" db="EMBL/GenBank/DDBJ databases">
        <title>Draft genome of Bugula neritina, a colonial animal packing powerful symbionts and potential medicines.</title>
        <authorList>
            <person name="Rayko M."/>
        </authorList>
    </citation>
    <scope>NUCLEOTIDE SEQUENCE [LARGE SCALE GENOMIC DNA]</scope>
    <source>
        <strain evidence="2">Kwan_BN1</strain>
    </source>
</reference>
<evidence type="ECO:0000313" key="2">
    <source>
        <dbReference type="EMBL" id="KAF6030994.1"/>
    </source>
</evidence>
<dbReference type="PANTHER" id="PTHR14740">
    <property type="entry name" value="CASPASE ACTIVITY AND APOPTOSIS INHIBITOR 1"/>
    <property type="match status" value="1"/>
</dbReference>
<dbReference type="AlphaFoldDB" id="A0A7J7JZ55"/>
<keyword evidence="3" id="KW-1185">Reference proteome</keyword>
<evidence type="ECO:0000313" key="3">
    <source>
        <dbReference type="Proteomes" id="UP000593567"/>
    </source>
</evidence>
<evidence type="ECO:0000256" key="1">
    <source>
        <dbReference type="SAM" id="MobiDB-lite"/>
    </source>
</evidence>
<organism evidence="2 3">
    <name type="scientific">Bugula neritina</name>
    <name type="common">Brown bryozoan</name>
    <name type="synonym">Sertularia neritina</name>
    <dbReference type="NCBI Taxonomy" id="10212"/>
    <lineage>
        <taxon>Eukaryota</taxon>
        <taxon>Metazoa</taxon>
        <taxon>Spiralia</taxon>
        <taxon>Lophotrochozoa</taxon>
        <taxon>Bryozoa</taxon>
        <taxon>Gymnolaemata</taxon>
        <taxon>Cheilostomatida</taxon>
        <taxon>Flustrina</taxon>
        <taxon>Buguloidea</taxon>
        <taxon>Bugulidae</taxon>
        <taxon>Bugula</taxon>
    </lineage>
</organism>
<feature type="compositionally biased region" description="Basic and acidic residues" evidence="1">
    <location>
        <begin position="1"/>
        <end position="10"/>
    </location>
</feature>